<evidence type="ECO:0000313" key="2">
    <source>
        <dbReference type="Proteomes" id="UP000231901"/>
    </source>
</evidence>
<dbReference type="GeneID" id="66564141"/>
<protein>
    <submittedName>
        <fullName evidence="1">Uncharacterized protein</fullName>
    </submittedName>
</protein>
<organism evidence="1 2">
    <name type="scientific">Dickeya fangzhongdai</name>
    <dbReference type="NCBI Taxonomy" id="1778540"/>
    <lineage>
        <taxon>Bacteria</taxon>
        <taxon>Pseudomonadati</taxon>
        <taxon>Pseudomonadota</taxon>
        <taxon>Gammaproteobacteria</taxon>
        <taxon>Enterobacterales</taxon>
        <taxon>Pectobacteriaceae</taxon>
        <taxon>Dickeya</taxon>
    </lineage>
</organism>
<accession>A0A2K8QL96</accession>
<dbReference type="AlphaFoldDB" id="A0A2K8QL96"/>
<dbReference type="RefSeq" id="WP_049854135.1">
    <property type="nucleotide sequence ID" value="NZ_BMJF01000010.1"/>
</dbReference>
<evidence type="ECO:0000313" key="1">
    <source>
        <dbReference type="EMBL" id="ATZ93798.1"/>
    </source>
</evidence>
<proteinExistence type="predicted"/>
<dbReference type="Proteomes" id="UP000231901">
    <property type="component" value="Chromosome"/>
</dbReference>
<gene>
    <name evidence="1" type="ORF">CVE23_07280</name>
</gene>
<sequence length="153" mass="16410">MAPSAHPLLITGHPFEWLTIPGLGRIACTFIRHQPSLMLVSASALSQSGLLEDAVSLPAWETVRIFGAAALSRYIGENAQHSQLVVIDSLSGGSSCALGFAILDRQGWQRHIAASTEQVIRQAVLQPDTIACDYLPTSVNAAFSLVHRYPPHG</sequence>
<reference evidence="2" key="1">
    <citation type="journal article" date="2018" name="Genome Announc.">
        <title>Complete genome sequence of a Dickeya fangzhongdai type strain causing bleeding canker of pear tree trunks.</title>
        <authorList>
            <person name="Zhao Y."/>
            <person name="Tian Y."/>
            <person name="Li X."/>
            <person name="Hu B."/>
        </authorList>
    </citation>
    <scope>NUCLEOTIDE SEQUENCE [LARGE SCALE GENOMIC DNA]</scope>
    <source>
        <strain evidence="2">DSM 101947</strain>
    </source>
</reference>
<dbReference type="OrthoDB" id="6432898at2"/>
<dbReference type="EMBL" id="CP025003">
    <property type="protein sequence ID" value="ATZ93798.1"/>
    <property type="molecule type" value="Genomic_DNA"/>
</dbReference>
<name>A0A2K8QL96_9GAMM</name>
<dbReference type="SUPFAM" id="SSF54506">
    <property type="entry name" value="Diaminopimelate epimerase-like"/>
    <property type="match status" value="1"/>
</dbReference>
<dbReference type="KEGG" id="dfn:CVE23_07280"/>
<keyword evidence="2" id="KW-1185">Reference proteome</keyword>